<dbReference type="InterPro" id="IPR036259">
    <property type="entry name" value="MFS_trans_sf"/>
</dbReference>
<evidence type="ECO:0000256" key="3">
    <source>
        <dbReference type="ARBA" id="ARBA00022692"/>
    </source>
</evidence>
<feature type="transmembrane region" description="Helical" evidence="7">
    <location>
        <begin position="15"/>
        <end position="37"/>
    </location>
</feature>
<dbReference type="InterPro" id="IPR020846">
    <property type="entry name" value="MFS_dom"/>
</dbReference>
<sequence>MMGAVSHPLNWRWTFHILGIAGLVMVPLAVLSMWEPASVKASREARRRGKTSYSIREVLVYLLKNPPFLLLLVAASVRNIPGYALGAWLPTFFKRNYGASDYGIPVGLAIIFGGGLGSFLGGFVSDRLSSRWRGSKPFVIAGSQLVAAPCIIAVLLAPTARESYGLLFLAYLTAETWLGPAAAIVQDVCMPAMRAQASAVYIGVITIIASSGPVIVSAPSSN</sequence>
<dbReference type="Proteomes" id="UP001174909">
    <property type="component" value="Unassembled WGS sequence"/>
</dbReference>
<keyword evidence="5 7" id="KW-0472">Membrane</keyword>
<dbReference type="InterPro" id="IPR011701">
    <property type="entry name" value="MFS"/>
</dbReference>
<feature type="transmembrane region" description="Helical" evidence="7">
    <location>
        <begin position="58"/>
        <end position="77"/>
    </location>
</feature>
<dbReference type="EMBL" id="CASHTH010001869">
    <property type="protein sequence ID" value="CAI8021137.1"/>
    <property type="molecule type" value="Genomic_DNA"/>
</dbReference>
<dbReference type="PANTHER" id="PTHR23505:SF79">
    <property type="entry name" value="PROTEIN SPINSTER"/>
    <property type="match status" value="1"/>
</dbReference>
<evidence type="ECO:0000256" key="6">
    <source>
        <dbReference type="ARBA" id="ARBA00024338"/>
    </source>
</evidence>
<dbReference type="PROSITE" id="PS50850">
    <property type="entry name" value="MFS"/>
    <property type="match status" value="1"/>
</dbReference>
<feature type="transmembrane region" description="Helical" evidence="7">
    <location>
        <begin position="102"/>
        <end position="125"/>
    </location>
</feature>
<comment type="subcellular location">
    <subcellularLocation>
        <location evidence="1">Membrane</location>
        <topology evidence="1">Multi-pass membrane protein</topology>
    </subcellularLocation>
</comment>
<evidence type="ECO:0000256" key="1">
    <source>
        <dbReference type="ARBA" id="ARBA00004141"/>
    </source>
</evidence>
<dbReference type="PANTHER" id="PTHR23505">
    <property type="entry name" value="SPINSTER"/>
    <property type="match status" value="1"/>
</dbReference>
<evidence type="ECO:0000313" key="10">
    <source>
        <dbReference type="Proteomes" id="UP001174909"/>
    </source>
</evidence>
<dbReference type="Pfam" id="PF07690">
    <property type="entry name" value="MFS_1"/>
    <property type="match status" value="1"/>
</dbReference>
<dbReference type="InterPro" id="IPR044770">
    <property type="entry name" value="MFS_spinster-like"/>
</dbReference>
<organism evidence="9 10">
    <name type="scientific">Geodia barretti</name>
    <name type="common">Barrett's horny sponge</name>
    <dbReference type="NCBI Taxonomy" id="519541"/>
    <lineage>
        <taxon>Eukaryota</taxon>
        <taxon>Metazoa</taxon>
        <taxon>Porifera</taxon>
        <taxon>Demospongiae</taxon>
        <taxon>Heteroscleromorpha</taxon>
        <taxon>Tetractinellida</taxon>
        <taxon>Astrophorina</taxon>
        <taxon>Geodiidae</taxon>
        <taxon>Geodia</taxon>
    </lineage>
</organism>
<dbReference type="Gene3D" id="1.20.1250.20">
    <property type="entry name" value="MFS general substrate transporter like domains"/>
    <property type="match status" value="1"/>
</dbReference>
<comment type="similarity">
    <text evidence="6">Belongs to the major facilitator superfamily. Spinster (TC 2.A.1.49) family.</text>
</comment>
<keyword evidence="4 7" id="KW-1133">Transmembrane helix</keyword>
<evidence type="ECO:0000256" key="7">
    <source>
        <dbReference type="SAM" id="Phobius"/>
    </source>
</evidence>
<dbReference type="SUPFAM" id="SSF103473">
    <property type="entry name" value="MFS general substrate transporter"/>
    <property type="match status" value="1"/>
</dbReference>
<keyword evidence="2" id="KW-0813">Transport</keyword>
<dbReference type="AlphaFoldDB" id="A0AA35S2Y8"/>
<gene>
    <name evidence="9" type="ORF">GBAR_LOCUS12568</name>
</gene>
<feature type="transmembrane region" description="Helical" evidence="7">
    <location>
        <begin position="197"/>
        <end position="216"/>
    </location>
</feature>
<feature type="transmembrane region" description="Helical" evidence="7">
    <location>
        <begin position="137"/>
        <end position="157"/>
    </location>
</feature>
<keyword evidence="10" id="KW-1185">Reference proteome</keyword>
<comment type="caution">
    <text evidence="9">The sequence shown here is derived from an EMBL/GenBank/DDBJ whole genome shotgun (WGS) entry which is preliminary data.</text>
</comment>
<dbReference type="GO" id="GO:0022857">
    <property type="term" value="F:transmembrane transporter activity"/>
    <property type="evidence" value="ECO:0007669"/>
    <property type="project" value="InterPro"/>
</dbReference>
<protein>
    <submittedName>
        <fullName evidence="9">MFS-type efflux pump MSMEG_3705</fullName>
    </submittedName>
</protein>
<evidence type="ECO:0000256" key="5">
    <source>
        <dbReference type="ARBA" id="ARBA00023136"/>
    </source>
</evidence>
<dbReference type="GO" id="GO:0016020">
    <property type="term" value="C:membrane"/>
    <property type="evidence" value="ECO:0007669"/>
    <property type="project" value="UniProtKB-SubCell"/>
</dbReference>
<evidence type="ECO:0000256" key="4">
    <source>
        <dbReference type="ARBA" id="ARBA00022989"/>
    </source>
</evidence>
<name>A0AA35S2Y8_GEOBA</name>
<keyword evidence="3 7" id="KW-0812">Transmembrane</keyword>
<feature type="domain" description="Major facilitator superfamily (MFS) profile" evidence="8">
    <location>
        <begin position="1"/>
        <end position="222"/>
    </location>
</feature>
<feature type="transmembrane region" description="Helical" evidence="7">
    <location>
        <begin position="163"/>
        <end position="185"/>
    </location>
</feature>
<proteinExistence type="inferred from homology"/>
<evidence type="ECO:0000313" key="9">
    <source>
        <dbReference type="EMBL" id="CAI8021137.1"/>
    </source>
</evidence>
<reference evidence="9" key="1">
    <citation type="submission" date="2023-03" db="EMBL/GenBank/DDBJ databases">
        <authorList>
            <person name="Steffen K."/>
            <person name="Cardenas P."/>
        </authorList>
    </citation>
    <scope>NUCLEOTIDE SEQUENCE</scope>
</reference>
<evidence type="ECO:0000259" key="8">
    <source>
        <dbReference type="PROSITE" id="PS50850"/>
    </source>
</evidence>
<evidence type="ECO:0000256" key="2">
    <source>
        <dbReference type="ARBA" id="ARBA00022448"/>
    </source>
</evidence>
<accession>A0AA35S2Y8</accession>